<keyword evidence="1" id="KW-0805">Transcription regulation</keyword>
<reference evidence="5" key="1">
    <citation type="submission" date="2020-10" db="EMBL/GenBank/DDBJ databases">
        <authorList>
            <person name="Gilroy R."/>
        </authorList>
    </citation>
    <scope>NUCLEOTIDE SEQUENCE</scope>
    <source>
        <strain evidence="5">10037</strain>
    </source>
</reference>
<dbReference type="SUPFAM" id="SSF46894">
    <property type="entry name" value="C-terminal effector domain of the bipartite response regulators"/>
    <property type="match status" value="1"/>
</dbReference>
<evidence type="ECO:0000313" key="6">
    <source>
        <dbReference type="Proteomes" id="UP000823597"/>
    </source>
</evidence>
<evidence type="ECO:0000256" key="1">
    <source>
        <dbReference type="ARBA" id="ARBA00023015"/>
    </source>
</evidence>
<evidence type="ECO:0000256" key="2">
    <source>
        <dbReference type="ARBA" id="ARBA00023125"/>
    </source>
</evidence>
<dbReference type="AlphaFoldDB" id="A0A9D9I407"/>
<dbReference type="PANTHER" id="PTHR44688">
    <property type="entry name" value="DNA-BINDING TRANSCRIPTIONAL ACTIVATOR DEVR_DOSR"/>
    <property type="match status" value="1"/>
</dbReference>
<dbReference type="GO" id="GO:0003677">
    <property type="term" value="F:DNA binding"/>
    <property type="evidence" value="ECO:0007669"/>
    <property type="project" value="UniProtKB-KW"/>
</dbReference>
<protein>
    <submittedName>
        <fullName evidence="5">Response regulator transcription factor</fullName>
    </submittedName>
</protein>
<dbReference type="EMBL" id="JADIME010000061">
    <property type="protein sequence ID" value="MBO8465502.1"/>
    <property type="molecule type" value="Genomic_DNA"/>
</dbReference>
<evidence type="ECO:0000313" key="5">
    <source>
        <dbReference type="EMBL" id="MBO8465502.1"/>
    </source>
</evidence>
<keyword evidence="3" id="KW-0804">Transcription</keyword>
<evidence type="ECO:0000256" key="3">
    <source>
        <dbReference type="ARBA" id="ARBA00023163"/>
    </source>
</evidence>
<keyword evidence="2" id="KW-0238">DNA-binding</keyword>
<feature type="domain" description="HTH luxR-type" evidence="4">
    <location>
        <begin position="129"/>
        <end position="194"/>
    </location>
</feature>
<dbReference type="PRINTS" id="PR00038">
    <property type="entry name" value="HTHLUXR"/>
</dbReference>
<comment type="caution">
    <text evidence="5">The sequence shown here is derived from an EMBL/GenBank/DDBJ whole genome shotgun (WGS) entry which is preliminary data.</text>
</comment>
<proteinExistence type="predicted"/>
<gene>
    <name evidence="5" type="ORF">IAB93_05840</name>
</gene>
<dbReference type="InterPro" id="IPR016032">
    <property type="entry name" value="Sig_transdc_resp-reg_C-effctor"/>
</dbReference>
<dbReference type="Pfam" id="PF00196">
    <property type="entry name" value="GerE"/>
    <property type="match status" value="1"/>
</dbReference>
<dbReference type="Proteomes" id="UP000823597">
    <property type="component" value="Unassembled WGS sequence"/>
</dbReference>
<reference evidence="5" key="2">
    <citation type="journal article" date="2021" name="PeerJ">
        <title>Extensive microbial diversity within the chicken gut microbiome revealed by metagenomics and culture.</title>
        <authorList>
            <person name="Gilroy R."/>
            <person name="Ravi A."/>
            <person name="Getino M."/>
            <person name="Pursley I."/>
            <person name="Horton D.L."/>
            <person name="Alikhan N.F."/>
            <person name="Baker D."/>
            <person name="Gharbi K."/>
            <person name="Hall N."/>
            <person name="Watson M."/>
            <person name="Adriaenssens E.M."/>
            <person name="Foster-Nyarko E."/>
            <person name="Jarju S."/>
            <person name="Secka A."/>
            <person name="Antonio M."/>
            <person name="Oren A."/>
            <person name="Chaudhuri R.R."/>
            <person name="La Ragione R."/>
            <person name="Hildebrand F."/>
            <person name="Pallen M.J."/>
        </authorList>
    </citation>
    <scope>NUCLEOTIDE SEQUENCE</scope>
    <source>
        <strain evidence="5">10037</strain>
    </source>
</reference>
<dbReference type="InterPro" id="IPR036388">
    <property type="entry name" value="WH-like_DNA-bd_sf"/>
</dbReference>
<dbReference type="InterPro" id="IPR000792">
    <property type="entry name" value="Tscrpt_reg_LuxR_C"/>
</dbReference>
<organism evidence="5 6">
    <name type="scientific">Candidatus Merdivivens pullistercoris</name>
    <dbReference type="NCBI Taxonomy" id="2840873"/>
    <lineage>
        <taxon>Bacteria</taxon>
        <taxon>Pseudomonadati</taxon>
        <taxon>Bacteroidota</taxon>
        <taxon>Bacteroidia</taxon>
        <taxon>Bacteroidales</taxon>
        <taxon>Muribaculaceae</taxon>
        <taxon>Muribaculaceae incertae sedis</taxon>
        <taxon>Candidatus Merdivivens</taxon>
    </lineage>
</organism>
<accession>A0A9D9I407</accession>
<dbReference type="Gene3D" id="1.10.10.10">
    <property type="entry name" value="Winged helix-like DNA-binding domain superfamily/Winged helix DNA-binding domain"/>
    <property type="match status" value="1"/>
</dbReference>
<dbReference type="GO" id="GO:0006355">
    <property type="term" value="P:regulation of DNA-templated transcription"/>
    <property type="evidence" value="ECO:0007669"/>
    <property type="project" value="InterPro"/>
</dbReference>
<dbReference type="PROSITE" id="PS50043">
    <property type="entry name" value="HTH_LUXR_2"/>
    <property type="match status" value="1"/>
</dbReference>
<dbReference type="SMART" id="SM00421">
    <property type="entry name" value="HTH_LUXR"/>
    <property type="match status" value="1"/>
</dbReference>
<dbReference type="PROSITE" id="PS00622">
    <property type="entry name" value="HTH_LUXR_1"/>
    <property type="match status" value="1"/>
</dbReference>
<sequence length="201" mass="22011">MGGKQINIIIAEPSAVIAAGLAAVLANYNSFKVLEQVTDLKFLPDAVSRYSPDIVIANPALFDYKSKFPLRTVFPDGESPLLVAFTSVFYDEAFLSQFDAVMSVYDSPASIAKHLRSIVENVRAGGKRKPGDNYDLSEREKEILVAVAKGKTNKEIADEFNISVYTVISHRKNITQKTGIKSIAGLTVYAMLNNMLDSSEL</sequence>
<dbReference type="PANTHER" id="PTHR44688:SF16">
    <property type="entry name" value="DNA-BINDING TRANSCRIPTIONAL ACTIVATOR DEVR_DOSR"/>
    <property type="match status" value="1"/>
</dbReference>
<dbReference type="CDD" id="cd06170">
    <property type="entry name" value="LuxR_C_like"/>
    <property type="match status" value="1"/>
</dbReference>
<name>A0A9D9I407_9BACT</name>
<evidence type="ECO:0000259" key="4">
    <source>
        <dbReference type="PROSITE" id="PS50043"/>
    </source>
</evidence>